<keyword evidence="1" id="KW-0175">Coiled coil</keyword>
<dbReference type="Proteomes" id="UP000767446">
    <property type="component" value="Unassembled WGS sequence"/>
</dbReference>
<dbReference type="AlphaFoldDB" id="A0A941GSL4"/>
<organism evidence="3 4">
    <name type="scientific">Gomphosphaeria aponina SAG 52.96 = DSM 107014</name>
    <dbReference type="NCBI Taxonomy" id="1521640"/>
    <lineage>
        <taxon>Bacteria</taxon>
        <taxon>Bacillati</taxon>
        <taxon>Cyanobacteriota</taxon>
        <taxon>Cyanophyceae</taxon>
        <taxon>Oscillatoriophycideae</taxon>
        <taxon>Chroococcales</taxon>
        <taxon>Gomphosphaeriaceae</taxon>
        <taxon>Gomphosphaeria</taxon>
    </lineage>
</organism>
<evidence type="ECO:0000256" key="2">
    <source>
        <dbReference type="SAM" id="Phobius"/>
    </source>
</evidence>
<sequence length="239" mass="26075">MKLTNPLHYPLAVLAGGIVLVLGVRIVQLPSWLILPVAGAITTGGALVLKSKEPETINLGNPALERELATAKQQAQMLVNRAENLRNEADKMLTSSTQMELLTAVQYACDRTLELPGKIDQFSRRLYGDDALLSVSELQQQLREVEAKKINSAGIALQQLNQLGESLARNINLAQQGMDARQAQIISLATVITDSAGVLQELQNKLRTSNLNDSEELQELRSLSDEISSLQDNLNILVS</sequence>
<evidence type="ECO:0000313" key="3">
    <source>
        <dbReference type="EMBL" id="MBR8829057.1"/>
    </source>
</evidence>
<dbReference type="EMBL" id="JADQBC010000104">
    <property type="protein sequence ID" value="MBR8829057.1"/>
    <property type="molecule type" value="Genomic_DNA"/>
</dbReference>
<feature type="coiled-coil region" evidence="1">
    <location>
        <begin position="61"/>
        <end position="95"/>
    </location>
</feature>
<keyword evidence="2" id="KW-0472">Membrane</keyword>
<gene>
    <name evidence="3" type="ORF">DSM107014_14355</name>
</gene>
<keyword evidence="2" id="KW-1133">Transmembrane helix</keyword>
<accession>A0A941GSL4</accession>
<evidence type="ECO:0000256" key="1">
    <source>
        <dbReference type="SAM" id="Coils"/>
    </source>
</evidence>
<comment type="caution">
    <text evidence="3">The sequence shown here is derived from an EMBL/GenBank/DDBJ whole genome shotgun (WGS) entry which is preliminary data.</text>
</comment>
<reference evidence="3" key="1">
    <citation type="submission" date="2021-02" db="EMBL/GenBank/DDBJ databases">
        <title>Metagenome analyses of Stigonema ocellatum DSM 106950, Chlorogloea purpurea SAG 13.99 and Gomphosphaeria aponina DSM 107014.</title>
        <authorList>
            <person name="Marter P."/>
            <person name="Huang S."/>
        </authorList>
    </citation>
    <scope>NUCLEOTIDE SEQUENCE</scope>
    <source>
        <strain evidence="3">JP213</strain>
    </source>
</reference>
<name>A0A941GSL4_9CHRO</name>
<evidence type="ECO:0000313" key="4">
    <source>
        <dbReference type="Proteomes" id="UP000767446"/>
    </source>
</evidence>
<feature type="transmembrane region" description="Helical" evidence="2">
    <location>
        <begin position="7"/>
        <end position="26"/>
    </location>
</feature>
<proteinExistence type="predicted"/>
<protein>
    <submittedName>
        <fullName evidence="3">Uncharacterized protein</fullName>
    </submittedName>
</protein>
<keyword evidence="2" id="KW-0812">Transmembrane</keyword>